<keyword evidence="3 11" id="KW-0235">DNA replication</keyword>
<keyword evidence="5 11" id="KW-0227">DNA damage</keyword>
<comment type="cofactor">
    <cofactor evidence="11">
        <name>Mg(2+)</name>
        <dbReference type="ChEBI" id="CHEBI:18420"/>
    </cofactor>
    <cofactor evidence="11">
        <name>Mn(2+)</name>
        <dbReference type="ChEBI" id="CHEBI:29035"/>
    </cofactor>
</comment>
<dbReference type="FunFam" id="3.30.470.30:FF:000001">
    <property type="entry name" value="DNA ligase"/>
    <property type="match status" value="1"/>
</dbReference>
<dbReference type="InterPro" id="IPR012340">
    <property type="entry name" value="NA-bd_OB-fold"/>
</dbReference>
<dbReference type="Gene3D" id="3.30.470.30">
    <property type="entry name" value="DNA ligase/mRNA capping enzyme"/>
    <property type="match status" value="1"/>
</dbReference>
<dbReference type="Pfam" id="PF14520">
    <property type="entry name" value="HHH_5"/>
    <property type="match status" value="1"/>
</dbReference>
<feature type="binding site" evidence="11">
    <location>
        <position position="200"/>
    </location>
    <ligand>
        <name>NAD(+)</name>
        <dbReference type="ChEBI" id="CHEBI:57540"/>
    </ligand>
</feature>
<keyword evidence="9 11" id="KW-0234">DNA repair</keyword>
<keyword evidence="6 11" id="KW-0862">Zinc</keyword>
<dbReference type="SMART" id="SM00278">
    <property type="entry name" value="HhH1"/>
    <property type="match status" value="4"/>
</dbReference>
<evidence type="ECO:0000259" key="13">
    <source>
        <dbReference type="PROSITE" id="PS50172"/>
    </source>
</evidence>
<evidence type="ECO:0000313" key="14">
    <source>
        <dbReference type="EMBL" id="RXK50284.1"/>
    </source>
</evidence>
<feature type="binding site" evidence="11">
    <location>
        <position position="315"/>
    </location>
    <ligand>
        <name>NAD(+)</name>
        <dbReference type="ChEBI" id="CHEBI:57540"/>
    </ligand>
</feature>
<dbReference type="SMART" id="SM00292">
    <property type="entry name" value="BRCT"/>
    <property type="match status" value="1"/>
</dbReference>
<dbReference type="RefSeq" id="WP_129068245.1">
    <property type="nucleotide sequence ID" value="NZ_RDFA01000002.1"/>
</dbReference>
<comment type="caution">
    <text evidence="11">Lacks conserved residue(s) required for the propagation of feature annotation.</text>
</comment>
<feature type="binding site" evidence="11">
    <location>
        <position position="430"/>
    </location>
    <ligand>
        <name>Zn(2+)</name>
        <dbReference type="ChEBI" id="CHEBI:29105"/>
    </ligand>
</feature>
<name>A0A498L3B7_9EURY</name>
<accession>A0A498L3B7</accession>
<dbReference type="EC" id="6.5.1.2" evidence="11"/>
<gene>
    <name evidence="11 14" type="primary">ligA</name>
    <name evidence="14" type="ORF">EAF64_06905</name>
</gene>
<keyword evidence="15" id="KW-1185">Reference proteome</keyword>
<dbReference type="Gene3D" id="6.20.10.30">
    <property type="match status" value="1"/>
</dbReference>
<feature type="binding site" evidence="11">
    <location>
        <position position="452"/>
    </location>
    <ligand>
        <name>Zn(2+)</name>
        <dbReference type="ChEBI" id="CHEBI:29105"/>
    </ligand>
</feature>
<keyword evidence="2 11" id="KW-0436">Ligase</keyword>
<feature type="region of interest" description="Disordered" evidence="12">
    <location>
        <begin position="638"/>
        <end position="676"/>
    </location>
</feature>
<feature type="binding site" evidence="11">
    <location>
        <position position="433"/>
    </location>
    <ligand>
        <name>Zn(2+)</name>
        <dbReference type="ChEBI" id="CHEBI:29105"/>
    </ligand>
</feature>
<dbReference type="SUPFAM" id="SSF56091">
    <property type="entry name" value="DNA ligase/mRNA capping enzyme, catalytic domain"/>
    <property type="match status" value="1"/>
</dbReference>
<dbReference type="SUPFAM" id="SSF50249">
    <property type="entry name" value="Nucleic acid-binding proteins"/>
    <property type="match status" value="1"/>
</dbReference>
<comment type="similarity">
    <text evidence="11">Belongs to the NAD-dependent DNA ligase family. LigA subfamily.</text>
</comment>
<comment type="catalytic activity">
    <reaction evidence="10 11">
        <text>NAD(+) + (deoxyribonucleotide)n-3'-hydroxyl + 5'-phospho-(deoxyribonucleotide)m = (deoxyribonucleotide)n+m + AMP + beta-nicotinamide D-nucleotide.</text>
        <dbReference type="EC" id="6.5.1.2"/>
    </reaction>
</comment>
<feature type="binding site" evidence="11">
    <location>
        <position position="339"/>
    </location>
    <ligand>
        <name>NAD(+)</name>
        <dbReference type="ChEBI" id="CHEBI:57540"/>
    </ligand>
</feature>
<evidence type="ECO:0000256" key="3">
    <source>
        <dbReference type="ARBA" id="ARBA00022705"/>
    </source>
</evidence>
<dbReference type="InterPro" id="IPR033136">
    <property type="entry name" value="DNA_ligase_CS"/>
</dbReference>
<dbReference type="NCBIfam" id="NF010931">
    <property type="entry name" value="PRK14351.1"/>
    <property type="match status" value="1"/>
</dbReference>
<evidence type="ECO:0000313" key="15">
    <source>
        <dbReference type="Proteomes" id="UP000289691"/>
    </source>
</evidence>
<dbReference type="AlphaFoldDB" id="A0A498L3B7"/>
<comment type="function">
    <text evidence="1 11">DNA ligase that catalyzes the formation of phosphodiester linkages between 5'-phosphoryl and 3'-hydroxyl groups in double-stranded DNA using NAD as a coenzyme and as the energy source for the reaction. It is essential for DNA replication and repair of damaged DNA.</text>
</comment>
<evidence type="ECO:0000256" key="7">
    <source>
        <dbReference type="ARBA" id="ARBA00022842"/>
    </source>
</evidence>
<feature type="binding site" evidence="11">
    <location>
        <begin position="58"/>
        <end position="62"/>
    </location>
    <ligand>
        <name>NAD(+)</name>
        <dbReference type="ChEBI" id="CHEBI:57540"/>
    </ligand>
</feature>
<dbReference type="GO" id="GO:0003677">
    <property type="term" value="F:DNA binding"/>
    <property type="evidence" value="ECO:0007669"/>
    <property type="project" value="InterPro"/>
</dbReference>
<dbReference type="GO" id="GO:0046872">
    <property type="term" value="F:metal ion binding"/>
    <property type="evidence" value="ECO:0007669"/>
    <property type="project" value="UniProtKB-KW"/>
</dbReference>
<feature type="binding site" evidence="11">
    <location>
        <position position="164"/>
    </location>
    <ligand>
        <name>NAD(+)</name>
        <dbReference type="ChEBI" id="CHEBI:57540"/>
    </ligand>
</feature>
<dbReference type="NCBIfam" id="TIGR00575">
    <property type="entry name" value="dnlj"/>
    <property type="match status" value="1"/>
</dbReference>
<dbReference type="InterPro" id="IPR013840">
    <property type="entry name" value="DNAligase_N"/>
</dbReference>
<dbReference type="InterPro" id="IPR003583">
    <property type="entry name" value="Hlx-hairpin-Hlx_DNA-bd_motif"/>
</dbReference>
<dbReference type="InterPro" id="IPR041663">
    <property type="entry name" value="DisA/LigA_HHH"/>
</dbReference>
<dbReference type="GO" id="GO:0006281">
    <property type="term" value="P:DNA repair"/>
    <property type="evidence" value="ECO:0007669"/>
    <property type="project" value="UniProtKB-KW"/>
</dbReference>
<dbReference type="InterPro" id="IPR001357">
    <property type="entry name" value="BRCT_dom"/>
</dbReference>
<evidence type="ECO:0000256" key="8">
    <source>
        <dbReference type="ARBA" id="ARBA00023027"/>
    </source>
</evidence>
<evidence type="ECO:0000256" key="12">
    <source>
        <dbReference type="SAM" id="MobiDB-lite"/>
    </source>
</evidence>
<evidence type="ECO:0000256" key="6">
    <source>
        <dbReference type="ARBA" id="ARBA00022833"/>
    </source>
</evidence>
<dbReference type="Gene3D" id="3.40.50.10190">
    <property type="entry name" value="BRCT domain"/>
    <property type="match status" value="1"/>
</dbReference>
<comment type="caution">
    <text evidence="14">The sequence shown here is derived from an EMBL/GenBank/DDBJ whole genome shotgun (WGS) entry which is preliminary data.</text>
</comment>
<evidence type="ECO:0000256" key="5">
    <source>
        <dbReference type="ARBA" id="ARBA00022763"/>
    </source>
</evidence>
<dbReference type="GO" id="GO:0006260">
    <property type="term" value="P:DNA replication"/>
    <property type="evidence" value="ECO:0007669"/>
    <property type="project" value="UniProtKB-KW"/>
</dbReference>
<protein>
    <recommendedName>
        <fullName evidence="11">DNA ligase</fullName>
        <ecNumber evidence="11">6.5.1.2</ecNumber>
    </recommendedName>
    <alternativeName>
        <fullName evidence="11">Polydeoxyribonucleotide synthase [NAD(+)]</fullName>
    </alternativeName>
</protein>
<reference evidence="14 15" key="1">
    <citation type="submission" date="2019-01" db="EMBL/GenBank/DDBJ databases">
        <title>Halorientalis sp. F13-25 a new haloarchaeum isolated from hypersaline water.</title>
        <authorList>
            <person name="Ana D.-V."/>
            <person name="Cristina S.-P."/>
            <person name="Antonio V."/>
        </authorList>
    </citation>
    <scope>NUCLEOTIDE SEQUENCE [LARGE SCALE GENOMIC DNA]</scope>
    <source>
        <strain evidence="14 15">F13-25</strain>
    </source>
</reference>
<dbReference type="Gene3D" id="1.10.287.610">
    <property type="entry name" value="Helix hairpin bin"/>
    <property type="match status" value="1"/>
</dbReference>
<dbReference type="Gene3D" id="2.40.50.140">
    <property type="entry name" value="Nucleic acid-binding proteins"/>
    <property type="match status" value="1"/>
</dbReference>
<dbReference type="SUPFAM" id="SSF47781">
    <property type="entry name" value="RuvA domain 2-like"/>
    <property type="match status" value="1"/>
</dbReference>
<organism evidence="14 15">
    <name type="scientific">Halorientalis pallida</name>
    <dbReference type="NCBI Taxonomy" id="2479928"/>
    <lineage>
        <taxon>Archaea</taxon>
        <taxon>Methanobacteriati</taxon>
        <taxon>Methanobacteriota</taxon>
        <taxon>Stenosarchaea group</taxon>
        <taxon>Halobacteria</taxon>
        <taxon>Halobacteriales</taxon>
        <taxon>Haloarculaceae</taxon>
        <taxon>Halorientalis</taxon>
    </lineage>
</organism>
<dbReference type="Pfam" id="PF03120">
    <property type="entry name" value="OB_DNA_ligase"/>
    <property type="match status" value="1"/>
</dbReference>
<dbReference type="Gene3D" id="1.10.150.20">
    <property type="entry name" value="5' to 3' exonuclease, C-terminal subdomain"/>
    <property type="match status" value="2"/>
</dbReference>
<dbReference type="PANTHER" id="PTHR23389">
    <property type="entry name" value="CHROMOSOME TRANSMISSION FIDELITY FACTOR 18"/>
    <property type="match status" value="1"/>
</dbReference>
<dbReference type="PIRSF" id="PIRSF001604">
    <property type="entry name" value="LigA"/>
    <property type="match status" value="1"/>
</dbReference>
<dbReference type="PROSITE" id="PS01056">
    <property type="entry name" value="DNA_LIGASE_N2"/>
    <property type="match status" value="1"/>
</dbReference>
<dbReference type="NCBIfam" id="NF005932">
    <property type="entry name" value="PRK07956.1"/>
    <property type="match status" value="1"/>
</dbReference>
<dbReference type="FunFam" id="1.10.150.20:FF:000006">
    <property type="entry name" value="DNA ligase"/>
    <property type="match status" value="1"/>
</dbReference>
<feature type="compositionally biased region" description="Polar residues" evidence="12">
    <location>
        <begin position="642"/>
        <end position="652"/>
    </location>
</feature>
<sequence>MDADAPADNPYVTDPDTDFAPVATIDGSRAREQARQLREAIRYHDYRYYVETDPVIGDRTYDALFSRLQDLEDALDLETEDSPTRRVGGEPVDELESVEHVAPMLSIDQSGEADEVREFDERVRDGLADSDWGKDLQYVCEPKFDGLSVEIVYEDGQYQRAATRGDGVEGDDVTENVRTIPSVPQRLRGDYPEFLAVRGEVYMPKEAFREYNKERVERGEDAFANPRNAAAGTLRQLDPSITAERPLSVYFFGVLDASERTDSQQADLEAFQEWGLRVAEEVEVVDDVEAAIDYRDAMLDGREELPYEIDGVVVKVDGREARDILGATSRHPRWAFAYKFPAREEVTRVTDIVVQVGRTGRLTPVALLDPVEVSGVTVSRASLHNPEEIERLGVGVGDSVRVKRAGDVIPDVSAVVEDRTESHFSFPDHCPACDSAVERDGPMAYCTGGLACPAQLERAIEHYASRAGLDIEGLGPERIDQLMDAGLVEGLPDLYALDRAALADLEGWGETSAENLLAEIEAAREPPLPDFLAAIGVPEVGPSTAKSLAREFGDLDAVMDADADELQTVDDVGPTVAREIREFFASEHNREVIEQLRDRGVDPQPVEVDGGDELDGLTFVCTGSLDEFTRSEAQELVENHGGSATSSVSGNTDYLVVGENPGTNKREDADAEDVPEIDEDQFLALLEERDVL</sequence>
<feature type="binding site" evidence="11">
    <location>
        <position position="141"/>
    </location>
    <ligand>
        <name>NAD(+)</name>
        <dbReference type="ChEBI" id="CHEBI:57540"/>
    </ligand>
</feature>
<dbReference type="CDD" id="cd17748">
    <property type="entry name" value="BRCT_DNA_ligase_like"/>
    <property type="match status" value="1"/>
</dbReference>
<dbReference type="InterPro" id="IPR001679">
    <property type="entry name" value="DNA_ligase"/>
</dbReference>
<dbReference type="SMART" id="SM00532">
    <property type="entry name" value="LIGANc"/>
    <property type="match status" value="1"/>
</dbReference>
<dbReference type="OrthoDB" id="213206at2157"/>
<dbReference type="PANTHER" id="PTHR23389:SF9">
    <property type="entry name" value="DNA LIGASE"/>
    <property type="match status" value="1"/>
</dbReference>
<dbReference type="Proteomes" id="UP000289691">
    <property type="component" value="Unassembled WGS sequence"/>
</dbReference>
<dbReference type="Pfam" id="PF00533">
    <property type="entry name" value="BRCT"/>
    <property type="match status" value="1"/>
</dbReference>
<dbReference type="HAMAP" id="MF_01588">
    <property type="entry name" value="DNA_ligase_A"/>
    <property type="match status" value="1"/>
</dbReference>
<dbReference type="EMBL" id="RDFA01000002">
    <property type="protein sequence ID" value="RXK50284.1"/>
    <property type="molecule type" value="Genomic_DNA"/>
</dbReference>
<evidence type="ECO:0000256" key="2">
    <source>
        <dbReference type="ARBA" id="ARBA00022598"/>
    </source>
</evidence>
<evidence type="ECO:0000256" key="1">
    <source>
        <dbReference type="ARBA" id="ARBA00004067"/>
    </source>
</evidence>
<dbReference type="GO" id="GO:0003911">
    <property type="term" value="F:DNA ligase (NAD+) activity"/>
    <property type="evidence" value="ECO:0007669"/>
    <property type="project" value="UniProtKB-UniRule"/>
</dbReference>
<evidence type="ECO:0000256" key="4">
    <source>
        <dbReference type="ARBA" id="ARBA00022723"/>
    </source>
</evidence>
<evidence type="ECO:0000256" key="11">
    <source>
        <dbReference type="HAMAP-Rule" id="MF_01588"/>
    </source>
</evidence>
<dbReference type="CDD" id="cd00114">
    <property type="entry name" value="LIGANc"/>
    <property type="match status" value="1"/>
</dbReference>
<dbReference type="InterPro" id="IPR010994">
    <property type="entry name" value="RuvA_2-like"/>
</dbReference>
<dbReference type="Pfam" id="PF01653">
    <property type="entry name" value="DNA_ligase_aden"/>
    <property type="match status" value="1"/>
</dbReference>
<feature type="binding site" evidence="11">
    <location>
        <begin position="106"/>
        <end position="107"/>
    </location>
    <ligand>
        <name>NAD(+)</name>
        <dbReference type="ChEBI" id="CHEBI:57540"/>
    </ligand>
</feature>
<keyword evidence="8 11" id="KW-0520">NAD</keyword>
<evidence type="ECO:0000256" key="10">
    <source>
        <dbReference type="ARBA" id="ARBA00034005"/>
    </source>
</evidence>
<dbReference type="InterPro" id="IPR036420">
    <property type="entry name" value="BRCT_dom_sf"/>
</dbReference>
<dbReference type="SUPFAM" id="SSF52113">
    <property type="entry name" value="BRCT domain"/>
    <property type="match status" value="1"/>
</dbReference>
<dbReference type="PROSITE" id="PS50172">
    <property type="entry name" value="BRCT"/>
    <property type="match status" value="1"/>
</dbReference>
<dbReference type="InterPro" id="IPR004150">
    <property type="entry name" value="NAD_DNA_ligase_OB"/>
</dbReference>
<keyword evidence="7 11" id="KW-0460">Magnesium</keyword>
<keyword evidence="4 11" id="KW-0479">Metal-binding</keyword>
<keyword evidence="11" id="KW-0464">Manganese</keyword>
<evidence type="ECO:0000256" key="9">
    <source>
        <dbReference type="ARBA" id="ARBA00023204"/>
    </source>
</evidence>
<feature type="domain" description="BRCT" evidence="13">
    <location>
        <begin position="609"/>
        <end position="692"/>
    </location>
</feature>
<dbReference type="FunFam" id="2.40.50.140:FF:000012">
    <property type="entry name" value="DNA ligase"/>
    <property type="match status" value="1"/>
</dbReference>
<dbReference type="Pfam" id="PF12826">
    <property type="entry name" value="HHH_2"/>
    <property type="match status" value="1"/>
</dbReference>
<dbReference type="InterPro" id="IPR013839">
    <property type="entry name" value="DNAligase_adenylation"/>
</dbReference>
<feature type="active site" description="N6-AMP-lysine intermediate" evidence="11">
    <location>
        <position position="143"/>
    </location>
</feature>
<proteinExistence type="inferred from homology"/>